<name>A0A9W6TSZ1_9STRA</name>
<evidence type="ECO:0000313" key="3">
    <source>
        <dbReference type="Proteomes" id="UP001165121"/>
    </source>
</evidence>
<evidence type="ECO:0000256" key="1">
    <source>
        <dbReference type="SAM" id="MobiDB-lite"/>
    </source>
</evidence>
<evidence type="ECO:0000313" key="2">
    <source>
        <dbReference type="EMBL" id="GMF19230.1"/>
    </source>
</evidence>
<sequence>MILAALALSRSAQRRSGSSTPTRSQSALTGNSGGTARDPIAIPSSDGNNGDGQADDDESNGRSDTHQVASSTGGASPDSSNSSESGSGDNQHAFVPGDDSVGSPGSDTSPMPESDYAALGATEISRDQWIPVHHRPRRFAFQADCDPWPLRDVRPLSVRHLTTESLYAMWSRPKFWLFPRNPRPRTETHGTLSSLQKQTFACYTRRSPGVFWASKSDQDRSS</sequence>
<dbReference type="AlphaFoldDB" id="A0A9W6TSZ1"/>
<accession>A0A9W6TSZ1</accession>
<organism evidence="2 3">
    <name type="scientific">Phytophthora fragariaefolia</name>
    <dbReference type="NCBI Taxonomy" id="1490495"/>
    <lineage>
        <taxon>Eukaryota</taxon>
        <taxon>Sar</taxon>
        <taxon>Stramenopiles</taxon>
        <taxon>Oomycota</taxon>
        <taxon>Peronosporomycetes</taxon>
        <taxon>Peronosporales</taxon>
        <taxon>Peronosporaceae</taxon>
        <taxon>Phytophthora</taxon>
    </lineage>
</organism>
<gene>
    <name evidence="2" type="ORF">Pfra01_000193900</name>
</gene>
<reference evidence="2" key="1">
    <citation type="submission" date="2023-04" db="EMBL/GenBank/DDBJ databases">
        <title>Phytophthora fragariaefolia NBRC 109709.</title>
        <authorList>
            <person name="Ichikawa N."/>
            <person name="Sato H."/>
            <person name="Tonouchi N."/>
        </authorList>
    </citation>
    <scope>NUCLEOTIDE SEQUENCE</scope>
    <source>
        <strain evidence="2">NBRC 109709</strain>
    </source>
</reference>
<feature type="compositionally biased region" description="Low complexity" evidence="1">
    <location>
        <begin position="1"/>
        <end position="19"/>
    </location>
</feature>
<feature type="compositionally biased region" description="Low complexity" evidence="1">
    <location>
        <begin position="70"/>
        <end position="88"/>
    </location>
</feature>
<protein>
    <submittedName>
        <fullName evidence="2">Unnamed protein product</fullName>
    </submittedName>
</protein>
<proteinExistence type="predicted"/>
<dbReference type="EMBL" id="BSXT01000149">
    <property type="protein sequence ID" value="GMF19230.1"/>
    <property type="molecule type" value="Genomic_DNA"/>
</dbReference>
<keyword evidence="3" id="KW-1185">Reference proteome</keyword>
<dbReference type="Proteomes" id="UP001165121">
    <property type="component" value="Unassembled WGS sequence"/>
</dbReference>
<feature type="region of interest" description="Disordered" evidence="1">
    <location>
        <begin position="1"/>
        <end position="115"/>
    </location>
</feature>
<feature type="compositionally biased region" description="Polar residues" evidence="1">
    <location>
        <begin position="20"/>
        <end position="30"/>
    </location>
</feature>
<comment type="caution">
    <text evidence="2">The sequence shown here is derived from an EMBL/GenBank/DDBJ whole genome shotgun (WGS) entry which is preliminary data.</text>
</comment>